<sequence>MSISNRSRKPQIHAIATDSSLAFLATVASALTTMSAHLPVSCPAGIIDGPESGSRPPHSRLNDRKSSSLSPPPVSRHMNASSDRRSSMPPRHQRPESARSSTTTSMLSSRSSSSSSVSRRSDISRSSSSTQVPSRAGTPESYILATPPPRPGYSQAQLIFQIQRLTSRHVLPVLNVKRPVTSPAPVAAFHKKAAILPKKLSSSQFVVYSCDDIDHDTHTSILHASGHDLKFGYSSGLTWRVRTDGAGPGVLVIAVSERDGSRKTLGRWTPSNAGPAGILPTSANSGYGSGETSWHFVAKGEVLATLRGNRVDITSAAAEISRKGYLGRLRFEEAIVLSSVYIENMHTFGRPPQVESDHRRLSDDQVPSSSCSLLPSPPAPAFASKKIEKHASMPTAHTASELQKLSRLGGSLLRRGRTLLLRKHSTIDSRKTAVA</sequence>
<organism evidence="1 2">
    <name type="scientific">Lipomyces orientalis</name>
    <dbReference type="NCBI Taxonomy" id="1233043"/>
    <lineage>
        <taxon>Eukaryota</taxon>
        <taxon>Fungi</taxon>
        <taxon>Dikarya</taxon>
        <taxon>Ascomycota</taxon>
        <taxon>Saccharomycotina</taxon>
        <taxon>Lipomycetes</taxon>
        <taxon>Lipomycetales</taxon>
        <taxon>Lipomycetaceae</taxon>
        <taxon>Lipomyces</taxon>
    </lineage>
</organism>
<protein>
    <submittedName>
        <fullName evidence="1">Uncharacterized protein</fullName>
    </submittedName>
</protein>
<evidence type="ECO:0000313" key="2">
    <source>
        <dbReference type="Proteomes" id="UP001489719"/>
    </source>
</evidence>
<dbReference type="EMBL" id="MU970053">
    <property type="protein sequence ID" value="KAK9324121.1"/>
    <property type="molecule type" value="Genomic_DNA"/>
</dbReference>
<comment type="caution">
    <text evidence="1">The sequence shown here is derived from an EMBL/GenBank/DDBJ whole genome shotgun (WGS) entry which is preliminary data.</text>
</comment>
<accession>A0ACC3TSY1</accession>
<proteinExistence type="predicted"/>
<reference evidence="2" key="1">
    <citation type="journal article" date="2024" name="Front. Bioeng. Biotechnol.">
        <title>Genome-scale model development and genomic sequencing of the oleaginous clade Lipomyces.</title>
        <authorList>
            <person name="Czajka J.J."/>
            <person name="Han Y."/>
            <person name="Kim J."/>
            <person name="Mondo S.J."/>
            <person name="Hofstad B.A."/>
            <person name="Robles A."/>
            <person name="Haridas S."/>
            <person name="Riley R."/>
            <person name="LaButti K."/>
            <person name="Pangilinan J."/>
            <person name="Andreopoulos W."/>
            <person name="Lipzen A."/>
            <person name="Yan J."/>
            <person name="Wang M."/>
            <person name="Ng V."/>
            <person name="Grigoriev I.V."/>
            <person name="Spatafora J.W."/>
            <person name="Magnuson J.K."/>
            <person name="Baker S.E."/>
            <person name="Pomraning K.R."/>
        </authorList>
    </citation>
    <scope>NUCLEOTIDE SEQUENCE [LARGE SCALE GENOMIC DNA]</scope>
    <source>
        <strain evidence="2">CBS 10300</strain>
    </source>
</reference>
<gene>
    <name evidence="1" type="ORF">V1517DRAFT_318295</name>
</gene>
<evidence type="ECO:0000313" key="1">
    <source>
        <dbReference type="EMBL" id="KAK9324121.1"/>
    </source>
</evidence>
<dbReference type="Proteomes" id="UP001489719">
    <property type="component" value="Unassembled WGS sequence"/>
</dbReference>
<name>A0ACC3TSY1_9ASCO</name>
<keyword evidence="2" id="KW-1185">Reference proteome</keyword>